<dbReference type="InterPro" id="IPR036875">
    <property type="entry name" value="Znf_CCHC_sf"/>
</dbReference>
<organism evidence="4">
    <name type="scientific">Manihot esculenta</name>
    <name type="common">Cassava</name>
    <name type="synonym">Jatropha manihot</name>
    <dbReference type="NCBI Taxonomy" id="3983"/>
    <lineage>
        <taxon>Eukaryota</taxon>
        <taxon>Viridiplantae</taxon>
        <taxon>Streptophyta</taxon>
        <taxon>Embryophyta</taxon>
        <taxon>Tracheophyta</taxon>
        <taxon>Spermatophyta</taxon>
        <taxon>Magnoliopsida</taxon>
        <taxon>eudicotyledons</taxon>
        <taxon>Gunneridae</taxon>
        <taxon>Pentapetalae</taxon>
        <taxon>rosids</taxon>
        <taxon>fabids</taxon>
        <taxon>Malpighiales</taxon>
        <taxon>Euphorbiaceae</taxon>
        <taxon>Crotonoideae</taxon>
        <taxon>Manihoteae</taxon>
        <taxon>Manihot</taxon>
    </lineage>
</organism>
<keyword evidence="1" id="KW-0479">Metal-binding</keyword>
<dbReference type="Gene3D" id="4.10.60.10">
    <property type="entry name" value="Zinc finger, CCHC-type"/>
    <property type="match status" value="1"/>
</dbReference>
<sequence length="136" mass="14431">MMLLSSLRLHILGNLCPSVGESEVEGSVDVVDGFGGYGGYSYSRSSGYPQSFSPENRGILGPSPNSSNNTQSALLDGNSTTCFNCGSHGHVSHVCPSLKINNTNSGVIIHLLTWPTLRLLLFNSNLGLWTAAPHII</sequence>
<feature type="domain" description="CCHC-type" evidence="3">
    <location>
        <begin position="82"/>
        <end position="97"/>
    </location>
</feature>
<feature type="signal peptide" evidence="2">
    <location>
        <begin position="1"/>
        <end position="22"/>
    </location>
</feature>
<dbReference type="EMBL" id="CM004394">
    <property type="protein sequence ID" value="OAY43540.1"/>
    <property type="molecule type" value="Genomic_DNA"/>
</dbReference>
<feature type="chain" id="PRO_5012994034" description="CCHC-type domain-containing protein" evidence="2">
    <location>
        <begin position="23"/>
        <end position="136"/>
    </location>
</feature>
<evidence type="ECO:0000313" key="4">
    <source>
        <dbReference type="EMBL" id="OAY43540.1"/>
    </source>
</evidence>
<evidence type="ECO:0000256" key="2">
    <source>
        <dbReference type="SAM" id="SignalP"/>
    </source>
</evidence>
<evidence type="ECO:0000256" key="1">
    <source>
        <dbReference type="PROSITE-ProRule" id="PRU00047"/>
    </source>
</evidence>
<keyword evidence="1" id="KW-0863">Zinc-finger</keyword>
<dbReference type="SUPFAM" id="SSF57756">
    <property type="entry name" value="Retrovirus zinc finger-like domains"/>
    <property type="match status" value="1"/>
</dbReference>
<name>A0A2C9VED6_MANES</name>
<proteinExistence type="predicted"/>
<dbReference type="SMART" id="SM00343">
    <property type="entry name" value="ZnF_C2HC"/>
    <property type="match status" value="1"/>
</dbReference>
<dbReference type="InterPro" id="IPR001878">
    <property type="entry name" value="Znf_CCHC"/>
</dbReference>
<protein>
    <recommendedName>
        <fullName evidence="3">CCHC-type domain-containing protein</fullName>
    </recommendedName>
</protein>
<dbReference type="Pfam" id="PF00098">
    <property type="entry name" value="zf-CCHC"/>
    <property type="match status" value="1"/>
</dbReference>
<dbReference type="GO" id="GO:0003676">
    <property type="term" value="F:nucleic acid binding"/>
    <property type="evidence" value="ECO:0007669"/>
    <property type="project" value="InterPro"/>
</dbReference>
<accession>A0A2C9VED6</accession>
<dbReference type="GO" id="GO:0008270">
    <property type="term" value="F:zinc ion binding"/>
    <property type="evidence" value="ECO:0007669"/>
    <property type="project" value="UniProtKB-KW"/>
</dbReference>
<reference evidence="4" key="1">
    <citation type="submission" date="2016-02" db="EMBL/GenBank/DDBJ databases">
        <title>WGS assembly of Manihot esculenta.</title>
        <authorList>
            <person name="Bredeson J.V."/>
            <person name="Prochnik S.E."/>
            <person name="Lyons J.B."/>
            <person name="Schmutz J."/>
            <person name="Grimwood J."/>
            <person name="Vrebalov J."/>
            <person name="Bart R.S."/>
            <person name="Amuge T."/>
            <person name="Ferguson M.E."/>
            <person name="Green R."/>
            <person name="Putnam N."/>
            <person name="Stites J."/>
            <person name="Rounsley S."/>
            <person name="Rokhsar D.S."/>
        </authorList>
    </citation>
    <scope>NUCLEOTIDE SEQUENCE [LARGE SCALE GENOMIC DNA]</scope>
    <source>
        <tissue evidence="4">Leaf</tissue>
    </source>
</reference>
<gene>
    <name evidence="4" type="ORF">MANES_08G077600</name>
</gene>
<keyword evidence="2" id="KW-0732">Signal</keyword>
<keyword evidence="1" id="KW-0862">Zinc</keyword>
<evidence type="ECO:0000259" key="3">
    <source>
        <dbReference type="PROSITE" id="PS50158"/>
    </source>
</evidence>
<dbReference type="AlphaFoldDB" id="A0A2C9VED6"/>
<dbReference type="PROSITE" id="PS50158">
    <property type="entry name" value="ZF_CCHC"/>
    <property type="match status" value="1"/>
</dbReference>